<dbReference type="InterPro" id="IPR043129">
    <property type="entry name" value="ATPase_NBD"/>
</dbReference>
<reference evidence="3" key="2">
    <citation type="journal article" date="2013" name="G3 (Bethesda)">
        <title>Genomes of Ashbya fungi isolated from insects reveal four mating-type loci, numerous translocations, lack of transposons, and distinct gene duplications.</title>
        <authorList>
            <person name="Dietrich F.S."/>
            <person name="Voegeli S."/>
            <person name="Kuo S."/>
            <person name="Philippsen P."/>
        </authorList>
    </citation>
    <scope>GENOME REANNOTATION</scope>
    <source>
        <strain evidence="3">ATCC 10895 / CBS 109.51 / FGSC 9923 / NRRL Y-1056</strain>
    </source>
</reference>
<dbReference type="PANTHER" id="PTHR11937">
    <property type="entry name" value="ACTIN"/>
    <property type="match status" value="1"/>
</dbReference>
<dbReference type="Gene3D" id="3.30.420.40">
    <property type="match status" value="4"/>
</dbReference>
<sequence>MEVPVVVQLGNRHCLCGRAGDVDAIDVRQMEPNWMDDDNAVFTLMRSWVHDTIMCAPQRLKIVVLENILLDIPRKKRLCQVLLNRLRVNSVVFLPDVLMACVSAGVSNALVVDVGWEQTAVVPVVDMRILDRDVGVSKLGARWFAAELEQHFAGCGEAVMRSLKVGQGGRYEGNSIPWGDVSAVFERFLGTAGLSVEYDADEYALVPLVLRAVRNLSADVKRNVLPNIVIIGSMARMPGLRQRLIVEIQTEFVCARGIEALSVWQGGSIYTFHSLMHNELDLMEVNRERFKNNGVVPDWQLQRFM</sequence>
<evidence type="ECO:0000256" key="1">
    <source>
        <dbReference type="RuleBase" id="RU000487"/>
    </source>
</evidence>
<dbReference type="FunCoup" id="Q74ZU9">
    <property type="interactions" value="65"/>
</dbReference>
<dbReference type="SMART" id="SM00268">
    <property type="entry name" value="ACTIN"/>
    <property type="match status" value="1"/>
</dbReference>
<dbReference type="GeneID" id="4623067"/>
<dbReference type="STRING" id="284811.Q74ZU9"/>
<dbReference type="Proteomes" id="UP000000591">
    <property type="component" value="Chromosome VII"/>
</dbReference>
<accession>Q74ZU9</accession>
<dbReference type="eggNOG" id="KOG0676">
    <property type="taxonomic scope" value="Eukaryota"/>
</dbReference>
<name>Q74ZU9_EREGS</name>
<keyword evidence="3" id="KW-1185">Reference proteome</keyword>
<dbReference type="GO" id="GO:0007018">
    <property type="term" value="P:microtubule-based movement"/>
    <property type="evidence" value="ECO:0000318"/>
    <property type="project" value="GO_Central"/>
</dbReference>
<dbReference type="KEGG" id="ago:AGOS_AGR099C"/>
<dbReference type="SUPFAM" id="SSF53067">
    <property type="entry name" value="Actin-like ATPase domain"/>
    <property type="match status" value="2"/>
</dbReference>
<comment type="similarity">
    <text evidence="1">Belongs to the actin family.</text>
</comment>
<evidence type="ECO:0000313" key="2">
    <source>
        <dbReference type="EMBL" id="AAS54589.1"/>
    </source>
</evidence>
<dbReference type="GO" id="GO:0005869">
    <property type="term" value="C:dynactin complex"/>
    <property type="evidence" value="ECO:0000318"/>
    <property type="project" value="GO_Central"/>
</dbReference>
<gene>
    <name evidence="2" type="ORF">AGOS_AGR099C</name>
</gene>
<dbReference type="EMBL" id="AE016820">
    <property type="protein sequence ID" value="AAS54589.1"/>
    <property type="molecule type" value="Genomic_DNA"/>
</dbReference>
<dbReference type="InParanoid" id="Q74ZU9"/>
<reference evidence="2 3" key="1">
    <citation type="journal article" date="2004" name="Science">
        <title>The Ashbya gossypii genome as a tool for mapping the ancient Saccharomyces cerevisiae genome.</title>
        <authorList>
            <person name="Dietrich F.S."/>
            <person name="Voegeli S."/>
            <person name="Brachat S."/>
            <person name="Lerch A."/>
            <person name="Gates K."/>
            <person name="Steiner S."/>
            <person name="Mohr C."/>
            <person name="Pohlmann R."/>
            <person name="Luedi P."/>
            <person name="Choi S."/>
            <person name="Wing R.A."/>
            <person name="Flavier A."/>
            <person name="Gaffney T.D."/>
            <person name="Philippsen P."/>
        </authorList>
    </citation>
    <scope>NUCLEOTIDE SEQUENCE [LARGE SCALE GENOMIC DNA]</scope>
    <source>
        <strain evidence="3">ATCC 10895 / CBS 109.51 / FGSC 9923 / NRRL Y-1056</strain>
    </source>
</reference>
<dbReference type="Pfam" id="PF00022">
    <property type="entry name" value="Actin"/>
    <property type="match status" value="2"/>
</dbReference>
<proteinExistence type="inferred from homology"/>
<dbReference type="HOGENOM" id="CLU_085474_0_0_1"/>
<dbReference type="InterPro" id="IPR004000">
    <property type="entry name" value="Actin"/>
</dbReference>
<organism evidence="2 3">
    <name type="scientific">Eremothecium gossypii (strain ATCC 10895 / CBS 109.51 / FGSC 9923 / NRRL Y-1056)</name>
    <name type="common">Yeast</name>
    <name type="synonym">Ashbya gossypii</name>
    <dbReference type="NCBI Taxonomy" id="284811"/>
    <lineage>
        <taxon>Eukaryota</taxon>
        <taxon>Fungi</taxon>
        <taxon>Dikarya</taxon>
        <taxon>Ascomycota</taxon>
        <taxon>Saccharomycotina</taxon>
        <taxon>Saccharomycetes</taxon>
        <taxon>Saccharomycetales</taxon>
        <taxon>Saccharomycetaceae</taxon>
        <taxon>Eremothecium</taxon>
    </lineage>
</organism>
<protein>
    <submittedName>
        <fullName evidence="2">AGR099Cp</fullName>
    </submittedName>
</protein>
<dbReference type="OrthoDB" id="337660at2759"/>
<dbReference type="AlphaFoldDB" id="Q74ZU9"/>
<dbReference type="Gene3D" id="3.90.640.10">
    <property type="entry name" value="Actin, Chain A, domain 4"/>
    <property type="match status" value="1"/>
</dbReference>
<evidence type="ECO:0000313" key="3">
    <source>
        <dbReference type="Proteomes" id="UP000000591"/>
    </source>
</evidence>
<dbReference type="RefSeq" id="NP_986765.1">
    <property type="nucleotide sequence ID" value="NM_211827.1"/>
</dbReference>
<dbReference type="OMA" id="HIAPDWF"/>